<proteinExistence type="inferred from homology"/>
<comment type="caution">
    <text evidence="4">The sequence shown here is derived from an EMBL/GenBank/DDBJ whole genome shotgun (WGS) entry which is preliminary data.</text>
</comment>
<dbReference type="Pfam" id="PF00685">
    <property type="entry name" value="Sulfotransfer_1"/>
    <property type="match status" value="1"/>
</dbReference>
<feature type="domain" description="Sulfotransferase" evidence="3">
    <location>
        <begin position="90"/>
        <end position="364"/>
    </location>
</feature>
<organism evidence="4 5">
    <name type="scientific">Rhynchophorus ferrugineus</name>
    <name type="common">Red palm weevil</name>
    <name type="synonym">Curculio ferrugineus</name>
    <dbReference type="NCBI Taxonomy" id="354439"/>
    <lineage>
        <taxon>Eukaryota</taxon>
        <taxon>Metazoa</taxon>
        <taxon>Ecdysozoa</taxon>
        <taxon>Arthropoda</taxon>
        <taxon>Hexapoda</taxon>
        <taxon>Insecta</taxon>
        <taxon>Pterygota</taxon>
        <taxon>Neoptera</taxon>
        <taxon>Endopterygota</taxon>
        <taxon>Coleoptera</taxon>
        <taxon>Polyphaga</taxon>
        <taxon>Cucujiformia</taxon>
        <taxon>Curculionidae</taxon>
        <taxon>Dryophthorinae</taxon>
        <taxon>Rhynchophorus</taxon>
    </lineage>
</organism>
<dbReference type="EMBL" id="JAACXV010000040">
    <property type="protein sequence ID" value="KAF7285935.1"/>
    <property type="molecule type" value="Genomic_DNA"/>
</dbReference>
<evidence type="ECO:0000313" key="5">
    <source>
        <dbReference type="Proteomes" id="UP000625711"/>
    </source>
</evidence>
<evidence type="ECO:0000256" key="2">
    <source>
        <dbReference type="ARBA" id="ARBA00022679"/>
    </source>
</evidence>
<evidence type="ECO:0000259" key="3">
    <source>
        <dbReference type="Pfam" id="PF00685"/>
    </source>
</evidence>
<keyword evidence="2" id="KW-0808">Transferase</keyword>
<evidence type="ECO:0000256" key="1">
    <source>
        <dbReference type="ARBA" id="ARBA00005771"/>
    </source>
</evidence>
<dbReference type="InterPro" id="IPR000863">
    <property type="entry name" value="Sulfotransferase_dom"/>
</dbReference>
<accession>A0A834IT92</accession>
<dbReference type="PANTHER" id="PTHR11783">
    <property type="entry name" value="SULFOTRANSFERASE SULT"/>
    <property type="match status" value="1"/>
</dbReference>
<reference evidence="4" key="1">
    <citation type="submission" date="2020-08" db="EMBL/GenBank/DDBJ databases">
        <title>Genome sequencing and assembly of the red palm weevil Rhynchophorus ferrugineus.</title>
        <authorList>
            <person name="Dias G.B."/>
            <person name="Bergman C.M."/>
            <person name="Manee M."/>
        </authorList>
    </citation>
    <scope>NUCLEOTIDE SEQUENCE</scope>
    <source>
        <strain evidence="4">AA-2017</strain>
        <tissue evidence="4">Whole larva</tissue>
    </source>
</reference>
<dbReference type="Gene3D" id="3.40.50.300">
    <property type="entry name" value="P-loop containing nucleotide triphosphate hydrolases"/>
    <property type="match status" value="1"/>
</dbReference>
<comment type="similarity">
    <text evidence="1">Belongs to the sulfotransferase 1 family.</text>
</comment>
<dbReference type="InterPro" id="IPR027417">
    <property type="entry name" value="P-loop_NTPase"/>
</dbReference>
<gene>
    <name evidence="4" type="ORF">GWI33_008907</name>
</gene>
<dbReference type="AlphaFoldDB" id="A0A834IT92"/>
<dbReference type="OrthoDB" id="205623at2759"/>
<protein>
    <recommendedName>
        <fullName evidence="3">Sulfotransferase domain-containing protein</fullName>
    </recommendedName>
</protein>
<keyword evidence="5" id="KW-1185">Reference proteome</keyword>
<name>A0A834IT92_RHYFE</name>
<dbReference type="Proteomes" id="UP000625711">
    <property type="component" value="Unassembled WGS sequence"/>
</dbReference>
<evidence type="ECO:0000313" key="4">
    <source>
        <dbReference type="EMBL" id="KAF7285935.1"/>
    </source>
</evidence>
<sequence length="370" mass="44066">MPLYIKPDIFDRASWKMEVEKDTKTTVKNKKWVPFPYNISKIDGSLNTKLLKDFTGERTSFVQVGPEKWFFPSGFAKEADDMYNFQVKSDDVWVITFPRSGTTWTQEMVWLLCNNLDYKTASEEPLISRFPFFEFSCFVHKDLKQELLERNRNDPKNYEFVKNMDYPGWKLLSETKGRRFIKTHLPFSLLPHNIKESGCKIIYIARNPKDVAVSFYHLNRTILTQGYRGDFPMYWDYFENNLQPWTPYWSHIKEGWQHRHDPNVLFIFYEDMNKNLRSSIEKISGFLEKQYSSSKLDLLEDHLKFENFKNNKSVNFGSFEAAGVCLKNEAGFVRKGQTNGWRNYFDEDLEKRADKWIEENLKDTDLRFPC</sequence>
<dbReference type="SUPFAM" id="SSF52540">
    <property type="entry name" value="P-loop containing nucleoside triphosphate hydrolases"/>
    <property type="match status" value="1"/>
</dbReference>
<dbReference type="GO" id="GO:0008146">
    <property type="term" value="F:sulfotransferase activity"/>
    <property type="evidence" value="ECO:0007669"/>
    <property type="project" value="InterPro"/>
</dbReference>